<feature type="transmembrane region" description="Helical" evidence="8">
    <location>
        <begin position="125"/>
        <end position="144"/>
    </location>
</feature>
<evidence type="ECO:0000256" key="5">
    <source>
        <dbReference type="ARBA" id="ARBA00022692"/>
    </source>
</evidence>
<evidence type="ECO:0000256" key="2">
    <source>
        <dbReference type="ARBA" id="ARBA00022475"/>
    </source>
</evidence>
<keyword evidence="4" id="KW-0808">Transferase</keyword>
<dbReference type="PANTHER" id="PTHR33908:SF11">
    <property type="entry name" value="MEMBRANE PROTEIN"/>
    <property type="match status" value="1"/>
</dbReference>
<feature type="transmembrane region" description="Helical" evidence="8">
    <location>
        <begin position="98"/>
        <end position="118"/>
    </location>
</feature>
<sequence length="457" mass="50470">MTTSDDGEIRRWHEWLVLLAIFLFAFGLRWYYVSHALVLEPVRGDATQYYAYALNLSNHGIFSKDLPGATVIHPDNYRDPGYPAFLALWMKALGAGDAWYAAVLLSQALLGALTVAFATQLGRHWLPLPWAAAAGVMMALWPHSITINGYLLSETVFGFLVVLGILSGAVAFQRRSTHLAALAGLIFGAAALTNAVLLPFGMLLAALLAWRGLSPRKLCIALALGACVLPSAWALRNAIVVAPVTGTSSTDRALLNLAQGSRLEFQSAWRDSVLGDEEAKARAKAVFQHVDDDYAQLRSSPLHGVEAMLRRFSQHPLQFARWYLIQKPALLWGWSIEIGQGDIFVFPTRNAPFQTQPMWIALAAICHAANTLLMLLALAAFLFGWPQRNRLGSRPPTTCRVALISTLSLVAFVTLVYSMLQAEPRYSIPFRPFEILLALTTLYTIAVWWQQRRTDPG</sequence>
<reference evidence="9" key="1">
    <citation type="submission" date="2024-10" db="EMBL/GenBank/DDBJ databases">
        <authorList>
            <person name="Lesea H.P."/>
            <person name="Kuehl J.V."/>
            <person name="Chandonia J.-M."/>
        </authorList>
    </citation>
    <scope>NUCLEOTIDE SEQUENCE</scope>
    <source>
        <strain evidence="9">FW102-FHT14D07</strain>
    </source>
</reference>
<dbReference type="GO" id="GO:0016763">
    <property type="term" value="F:pentosyltransferase activity"/>
    <property type="evidence" value="ECO:0007669"/>
    <property type="project" value="TreeGrafter"/>
</dbReference>
<dbReference type="GO" id="GO:0005886">
    <property type="term" value="C:plasma membrane"/>
    <property type="evidence" value="ECO:0007669"/>
    <property type="project" value="UniProtKB-SubCell"/>
</dbReference>
<dbReference type="RefSeq" id="WP_395117130.1">
    <property type="nucleotide sequence ID" value="NZ_CP170721.1"/>
</dbReference>
<keyword evidence="7 8" id="KW-0472">Membrane</keyword>
<comment type="subcellular location">
    <subcellularLocation>
        <location evidence="1">Cell membrane</location>
        <topology evidence="1">Multi-pass membrane protein</topology>
    </subcellularLocation>
</comment>
<organism evidence="9">
    <name type="scientific">Rhodanobacter sp. FW102-FHT14D07</name>
    <dbReference type="NCBI Taxonomy" id="3351462"/>
    <lineage>
        <taxon>Bacteria</taxon>
        <taxon>Pseudomonadati</taxon>
        <taxon>Pseudomonadota</taxon>
        <taxon>Gammaproteobacteria</taxon>
        <taxon>Lysobacterales</taxon>
        <taxon>Rhodanobacteraceae</taxon>
        <taxon>Rhodanobacter</taxon>
    </lineage>
</organism>
<evidence type="ECO:0008006" key="10">
    <source>
        <dbReference type="Google" id="ProtNLM"/>
    </source>
</evidence>
<keyword evidence="5 8" id="KW-0812">Transmembrane</keyword>
<evidence type="ECO:0000256" key="6">
    <source>
        <dbReference type="ARBA" id="ARBA00022989"/>
    </source>
</evidence>
<feature type="transmembrane region" description="Helical" evidence="8">
    <location>
        <begin position="179"/>
        <end position="210"/>
    </location>
</feature>
<accession>A0AB74URU3</accession>
<evidence type="ECO:0000313" key="9">
    <source>
        <dbReference type="EMBL" id="XIA17129.1"/>
    </source>
</evidence>
<evidence type="ECO:0000256" key="3">
    <source>
        <dbReference type="ARBA" id="ARBA00022676"/>
    </source>
</evidence>
<feature type="transmembrane region" description="Helical" evidence="8">
    <location>
        <begin position="358"/>
        <end position="385"/>
    </location>
</feature>
<feature type="transmembrane region" description="Helical" evidence="8">
    <location>
        <begin position="12"/>
        <end position="32"/>
    </location>
</feature>
<keyword evidence="2" id="KW-1003">Cell membrane</keyword>
<dbReference type="GO" id="GO:0009103">
    <property type="term" value="P:lipopolysaccharide biosynthetic process"/>
    <property type="evidence" value="ECO:0007669"/>
    <property type="project" value="UniProtKB-ARBA"/>
</dbReference>
<dbReference type="InterPro" id="IPR050297">
    <property type="entry name" value="LipidA_mod_glycosyltrf_83"/>
</dbReference>
<gene>
    <name evidence="9" type="ORF">ACFYG5_11175</name>
</gene>
<feature type="transmembrane region" description="Helical" evidence="8">
    <location>
        <begin position="432"/>
        <end position="449"/>
    </location>
</feature>
<evidence type="ECO:0000256" key="8">
    <source>
        <dbReference type="SAM" id="Phobius"/>
    </source>
</evidence>
<feature type="transmembrane region" description="Helical" evidence="8">
    <location>
        <begin position="150"/>
        <end position="172"/>
    </location>
</feature>
<evidence type="ECO:0000256" key="4">
    <source>
        <dbReference type="ARBA" id="ARBA00022679"/>
    </source>
</evidence>
<keyword evidence="3" id="KW-0328">Glycosyltransferase</keyword>
<dbReference type="EMBL" id="CP170721">
    <property type="protein sequence ID" value="XIA17129.1"/>
    <property type="molecule type" value="Genomic_DNA"/>
</dbReference>
<protein>
    <recommendedName>
        <fullName evidence="10">Glycosyltransferase RgtA/B/C/D-like domain-containing protein</fullName>
    </recommendedName>
</protein>
<evidence type="ECO:0000256" key="7">
    <source>
        <dbReference type="ARBA" id="ARBA00023136"/>
    </source>
</evidence>
<keyword evidence="6 8" id="KW-1133">Transmembrane helix</keyword>
<name>A0AB74URU3_9GAMM</name>
<evidence type="ECO:0000256" key="1">
    <source>
        <dbReference type="ARBA" id="ARBA00004651"/>
    </source>
</evidence>
<feature type="transmembrane region" description="Helical" evidence="8">
    <location>
        <begin position="397"/>
        <end position="420"/>
    </location>
</feature>
<dbReference type="PANTHER" id="PTHR33908">
    <property type="entry name" value="MANNOSYLTRANSFERASE YKCB-RELATED"/>
    <property type="match status" value="1"/>
</dbReference>
<proteinExistence type="predicted"/>
<dbReference type="AlphaFoldDB" id="A0AB74URU3"/>